<name>A0ABW2TAT2_9ACTN</name>
<dbReference type="RefSeq" id="WP_343969109.1">
    <property type="nucleotide sequence ID" value="NZ_BAAAGK010000072.1"/>
</dbReference>
<evidence type="ECO:0000313" key="1">
    <source>
        <dbReference type="EMBL" id="MFC7605519.1"/>
    </source>
</evidence>
<protein>
    <submittedName>
        <fullName evidence="1">Uncharacterized protein</fullName>
    </submittedName>
</protein>
<dbReference type="EMBL" id="JBHTEE010000001">
    <property type="protein sequence ID" value="MFC7605519.1"/>
    <property type="molecule type" value="Genomic_DNA"/>
</dbReference>
<gene>
    <name evidence="1" type="ORF">ACFQVD_36005</name>
</gene>
<dbReference type="Proteomes" id="UP001596514">
    <property type="component" value="Unassembled WGS sequence"/>
</dbReference>
<accession>A0ABW2TAT2</accession>
<evidence type="ECO:0000313" key="2">
    <source>
        <dbReference type="Proteomes" id="UP001596514"/>
    </source>
</evidence>
<sequence length="67" mass="7300">MTTQHISDAQLAAQPAAYWTGVAYEALIAFTRAEQAKHGYTQPQFWLSRNLRRGGASPARSPGPSVL</sequence>
<keyword evidence="2" id="KW-1185">Reference proteome</keyword>
<organism evidence="1 2">
    <name type="scientific">Streptosporangium amethystogenes subsp. fukuiense</name>
    <dbReference type="NCBI Taxonomy" id="698418"/>
    <lineage>
        <taxon>Bacteria</taxon>
        <taxon>Bacillati</taxon>
        <taxon>Actinomycetota</taxon>
        <taxon>Actinomycetes</taxon>
        <taxon>Streptosporangiales</taxon>
        <taxon>Streptosporangiaceae</taxon>
        <taxon>Streptosporangium</taxon>
    </lineage>
</organism>
<reference evidence="2" key="1">
    <citation type="journal article" date="2019" name="Int. J. Syst. Evol. Microbiol.">
        <title>The Global Catalogue of Microorganisms (GCM) 10K type strain sequencing project: providing services to taxonomists for standard genome sequencing and annotation.</title>
        <authorList>
            <consortium name="The Broad Institute Genomics Platform"/>
            <consortium name="The Broad Institute Genome Sequencing Center for Infectious Disease"/>
            <person name="Wu L."/>
            <person name="Ma J."/>
        </authorList>
    </citation>
    <scope>NUCLEOTIDE SEQUENCE [LARGE SCALE GENOMIC DNA]</scope>
    <source>
        <strain evidence="2">JCM 10083</strain>
    </source>
</reference>
<proteinExistence type="predicted"/>
<comment type="caution">
    <text evidence="1">The sequence shown here is derived from an EMBL/GenBank/DDBJ whole genome shotgun (WGS) entry which is preliminary data.</text>
</comment>